<comment type="cofactor">
    <cofactor evidence="2">
        <name>Mg(2+)</name>
        <dbReference type="ChEBI" id="CHEBI:18420"/>
    </cofactor>
</comment>
<proteinExistence type="inferred from homology"/>
<dbReference type="PANTHER" id="PTHR43081:SF1">
    <property type="entry name" value="ADENYLATE CYCLASE, TERMINAL-DIFFERENTIATION SPECIFIC"/>
    <property type="match status" value="1"/>
</dbReference>
<dbReference type="RefSeq" id="XP_011776157.1">
    <property type="nucleotide sequence ID" value="XM_011777855.1"/>
</dbReference>
<keyword evidence="15 23" id="KW-0675">Receptor</keyword>
<comment type="catalytic activity">
    <reaction evidence="1">
        <text>ATP = 3',5'-cyclic AMP + diphosphate</text>
        <dbReference type="Rhea" id="RHEA:15389"/>
        <dbReference type="ChEBI" id="CHEBI:30616"/>
        <dbReference type="ChEBI" id="CHEBI:33019"/>
        <dbReference type="ChEBI" id="CHEBI:58165"/>
        <dbReference type="EC" id="4.6.1.1"/>
    </reaction>
</comment>
<evidence type="ECO:0000256" key="8">
    <source>
        <dbReference type="ARBA" id="ARBA00022723"/>
    </source>
</evidence>
<dbReference type="Gene3D" id="3.40.50.2300">
    <property type="match status" value="2"/>
</dbReference>
<evidence type="ECO:0000256" key="1">
    <source>
        <dbReference type="ARBA" id="ARBA00001593"/>
    </source>
</evidence>
<dbReference type="SMART" id="SM00044">
    <property type="entry name" value="CYCc"/>
    <property type="match status" value="1"/>
</dbReference>
<gene>
    <name evidence="23" type="ORF">TbgDal_VIII8240</name>
</gene>
<evidence type="ECO:0000256" key="17">
    <source>
        <dbReference type="ARBA" id="ARBA00023239"/>
    </source>
</evidence>
<dbReference type="InterPro" id="IPR001054">
    <property type="entry name" value="A/G_cyclase"/>
</dbReference>
<keyword evidence="10" id="KW-0067">ATP-binding</keyword>
<evidence type="ECO:0000256" key="10">
    <source>
        <dbReference type="ARBA" id="ARBA00022840"/>
    </source>
</evidence>
<evidence type="ECO:0000313" key="23">
    <source>
        <dbReference type="EMBL" id="CBH13881.1"/>
    </source>
</evidence>
<dbReference type="Proteomes" id="UP000002316">
    <property type="component" value="Chromosome 8"/>
</dbReference>
<dbReference type="FunFam" id="3.40.50.2300:FF:000162">
    <property type="entry name" value="Receptor-type adenylate cyclase GRESAG 4, putative"/>
    <property type="match status" value="1"/>
</dbReference>
<comment type="subcellular location">
    <subcellularLocation>
        <location evidence="4">Membrane</location>
        <topology evidence="4">Multi-pass membrane protein</topology>
    </subcellularLocation>
</comment>
<evidence type="ECO:0000256" key="19">
    <source>
        <dbReference type="ARBA" id="ARBA00032637"/>
    </source>
</evidence>
<evidence type="ECO:0000256" key="7">
    <source>
        <dbReference type="ARBA" id="ARBA00022692"/>
    </source>
</evidence>
<sequence>MTSFVRLVTPLGAAVACSHLLMVVLPLLLLIPGLCADKDCKSSSVTVRVYNLLYGSDVSKAIYEPVIAGFNASLHAHNDDLPANVCIEVEHVHARSDEDYVSYLKNKIDGDAAVQNKSELPILLGPVGDETTLHLTSELEKFEIVAFSPFTGSSDVRVWKKSLYFLTASPVAEVLALIRYAVSQLRLQRLGFMYLKGVFYGDKEYKLTLKVMSIMGRKLCGVFELDSSTDGRASDDDFEAAWKRFAPTMPQGVIVFGSPIEDTKRFLMKFLGSNELRGAYILIPSMLQYVIKNSWMKELAVKNFVPERVILTGLTPLANDNEYIAVQKFQTDMEKYLEKNGKLNGHNYEKGHFYQHSTDGELMVHGWIVGEVLWRTLGSRELLCNRTAYINSLYNQRRYVIDDLVIGDFGGECEGKAGQRGAACKCNQGGNVVYMKRMGTDRNLHPVKEGVVTLASSRCYTNLLQLYAPLNGIMFRLEDNPLAQRIAEEYRDGASLVVGKGQLGQGDRFFLHELNSTSSATKHNMLEEVKERVVTAVFGVVDDALLSMTDMTFIDPIPLTPRLKHPGRNVLHLSPTIEQQIFVMVERVVVPNSWGSVHAIVRSSDVRGIKSVLRKTFWALGGSLGAFDEVTDSESVKSLLPHSGFVLVIGLTEADITEIAEHLDNHRGVRVFVLFFDVALLYSEFVKVFKKHPQAAERLLFATSLPHWADNNTTSETVQEFHRDVGNESKWTPLALLGYATARAMESVVLQMGRVNSEELINTIFSQSVIVADDMWYGPFEDSCSNSRWSSAKDCIVNYGATHISVWSMARVLNPSVPPVSGVATPSIRYYKDGLNMTEEEFIGTIVGTILCLIALVLIVMLMRKCMRGDTRDNENAPKELTDPVTLIFTDIESSTAQWAAHPELMPDAVATHHRLIRTLISKYGCYEVKTVGDSFMIACKSPFAAAQLACDLQRCFLEHDWKTDVFDTSYREFERQRAEDDGDYVPPTGHLDPDVYSRLWNGLRVRVGIHTGLCDIRHDEVTKGYDYYGRTSNMAARTESIANGGQVLLTRSTYLSLSTSEREQLNVTALGDVPLRGVPKPLEMYQLNAVPGRTFTTLRLDHEVADDEDTSVSCSDGSSIGAVLSDAAQQVVACVEALLGAFPTAQRKKLLMPFCNRWGVSSPYNVSDTWDATTCRNVTRLLAAKVGRVVDFGTKNTHDSVQFSERRSSTSRPG</sequence>
<comment type="function">
    <text evidence="3">Could act as a receptor for an unknown ligand.</text>
</comment>
<keyword evidence="17 23" id="KW-0456">Lyase</keyword>
<dbReference type="KEGG" id="tbg:TbgDal_VIII8240"/>
<evidence type="ECO:0000256" key="15">
    <source>
        <dbReference type="ARBA" id="ARBA00023170"/>
    </source>
</evidence>
<dbReference type="CDD" id="cd07556">
    <property type="entry name" value="Nucleotidyl_cyc_III"/>
    <property type="match status" value="1"/>
</dbReference>
<dbReference type="GO" id="GO:0035556">
    <property type="term" value="P:intracellular signal transduction"/>
    <property type="evidence" value="ECO:0007669"/>
    <property type="project" value="InterPro"/>
</dbReference>
<dbReference type="AlphaFoldDB" id="C9ZWU2"/>
<accession>C9ZWU2</accession>
<dbReference type="GO" id="GO:0004016">
    <property type="term" value="F:adenylate cyclase activity"/>
    <property type="evidence" value="ECO:0007669"/>
    <property type="project" value="UniProtKB-EC"/>
</dbReference>
<dbReference type="InterPro" id="IPR050697">
    <property type="entry name" value="Adenylyl/Guanylyl_Cyclase_3/4"/>
</dbReference>
<dbReference type="GeneID" id="23864068"/>
<dbReference type="PROSITE" id="PS51257">
    <property type="entry name" value="PROKAR_LIPOPROTEIN"/>
    <property type="match status" value="1"/>
</dbReference>
<dbReference type="Pfam" id="PF25493">
    <property type="entry name" value="Peripla_BP_A-cyclase"/>
    <property type="match status" value="1"/>
</dbReference>
<keyword evidence="8" id="KW-0479">Metal-binding</keyword>
<reference evidence="24" key="1">
    <citation type="journal article" date="2010" name="PLoS Negl. Trop. Dis.">
        <title>The genome sequence of Trypanosoma brucei gambiense, causative agent of chronic human african trypanosomiasis.</title>
        <authorList>
            <person name="Jackson A.P."/>
            <person name="Sanders M."/>
            <person name="Berry A."/>
            <person name="McQuillan J."/>
            <person name="Aslett M.A."/>
            <person name="Quail M.A."/>
            <person name="Chukualim B."/>
            <person name="Capewell P."/>
            <person name="MacLeod A."/>
            <person name="Melville S.E."/>
            <person name="Gibson W."/>
            <person name="Barry J.D."/>
            <person name="Berriman M."/>
            <person name="Hertz-Fowler C."/>
        </authorList>
    </citation>
    <scope>NUCLEOTIDE SEQUENCE [LARGE SCALE GENOMIC DNA]</scope>
    <source>
        <strain evidence="24">MHOM/CI/86/DAL972</strain>
    </source>
</reference>
<organism evidence="23 24">
    <name type="scientific">Trypanosoma brucei gambiense (strain MHOM/CI/86/DAL972)</name>
    <dbReference type="NCBI Taxonomy" id="679716"/>
    <lineage>
        <taxon>Eukaryota</taxon>
        <taxon>Discoba</taxon>
        <taxon>Euglenozoa</taxon>
        <taxon>Kinetoplastea</taxon>
        <taxon>Metakinetoplastina</taxon>
        <taxon>Trypanosomatida</taxon>
        <taxon>Trypanosomatidae</taxon>
        <taxon>Trypanosoma</taxon>
    </lineage>
</organism>
<dbReference type="GO" id="GO:0005524">
    <property type="term" value="F:ATP binding"/>
    <property type="evidence" value="ECO:0007669"/>
    <property type="project" value="UniProtKB-KW"/>
</dbReference>
<dbReference type="Gene3D" id="3.30.70.1230">
    <property type="entry name" value="Nucleotide cyclase"/>
    <property type="match status" value="1"/>
</dbReference>
<dbReference type="SUPFAM" id="SSF55073">
    <property type="entry name" value="Nucleotide cyclase"/>
    <property type="match status" value="1"/>
</dbReference>
<evidence type="ECO:0000256" key="12">
    <source>
        <dbReference type="ARBA" id="ARBA00022989"/>
    </source>
</evidence>
<evidence type="ECO:0000256" key="4">
    <source>
        <dbReference type="ARBA" id="ARBA00004141"/>
    </source>
</evidence>
<evidence type="ECO:0000256" key="13">
    <source>
        <dbReference type="ARBA" id="ARBA00022998"/>
    </source>
</evidence>
<keyword evidence="7 20" id="KW-0812">Transmembrane</keyword>
<comment type="similarity">
    <text evidence="5">Belongs to the adenylyl cyclase class-3 family.</text>
</comment>
<evidence type="ECO:0000256" key="20">
    <source>
        <dbReference type="SAM" id="Phobius"/>
    </source>
</evidence>
<keyword evidence="14 20" id="KW-0472">Membrane</keyword>
<dbReference type="InterPro" id="IPR028082">
    <property type="entry name" value="Peripla_BP_I"/>
</dbReference>
<evidence type="ECO:0000256" key="6">
    <source>
        <dbReference type="ARBA" id="ARBA00012201"/>
    </source>
</evidence>
<dbReference type="Pfam" id="PF00211">
    <property type="entry name" value="Guanylate_cyc"/>
    <property type="match status" value="1"/>
</dbReference>
<protein>
    <recommendedName>
        <fullName evidence="6">adenylate cyclase</fullName>
        <ecNumber evidence="6">4.6.1.1</ecNumber>
    </recommendedName>
    <alternativeName>
        <fullName evidence="18">ATP pyrophosphate-lyase</fullName>
    </alternativeName>
    <alternativeName>
        <fullName evidence="19">Adenylyl cyclase</fullName>
    </alternativeName>
</protein>
<dbReference type="InterPro" id="IPR057398">
    <property type="entry name" value="GRESAG4.1/3_peripasmic_2"/>
</dbReference>
<evidence type="ECO:0000256" key="5">
    <source>
        <dbReference type="ARBA" id="ARBA00005381"/>
    </source>
</evidence>
<dbReference type="EMBL" id="FN554971">
    <property type="protein sequence ID" value="CBH13881.1"/>
    <property type="molecule type" value="Genomic_DNA"/>
</dbReference>
<feature type="chain" id="PRO_5003004876" description="adenylate cyclase" evidence="21">
    <location>
        <begin position="37"/>
        <end position="1215"/>
    </location>
</feature>
<feature type="domain" description="Guanylate cyclase" evidence="22">
    <location>
        <begin position="886"/>
        <end position="1040"/>
    </location>
</feature>
<keyword evidence="16" id="KW-0325">Glycoprotein</keyword>
<dbReference type="GO" id="GO:0016020">
    <property type="term" value="C:membrane"/>
    <property type="evidence" value="ECO:0007669"/>
    <property type="project" value="UniProtKB-SubCell"/>
</dbReference>
<feature type="signal peptide" evidence="21">
    <location>
        <begin position="1"/>
        <end position="36"/>
    </location>
</feature>
<dbReference type="GO" id="GO:0006171">
    <property type="term" value="P:cAMP biosynthetic process"/>
    <property type="evidence" value="ECO:0007669"/>
    <property type="project" value="UniProtKB-KW"/>
</dbReference>
<dbReference type="VEuPathDB" id="TriTrypDB:Tbg972.8.8240"/>
<keyword evidence="9" id="KW-0547">Nucleotide-binding</keyword>
<evidence type="ECO:0000256" key="3">
    <source>
        <dbReference type="ARBA" id="ARBA00002708"/>
    </source>
</evidence>
<evidence type="ECO:0000256" key="21">
    <source>
        <dbReference type="SAM" id="SignalP"/>
    </source>
</evidence>
<keyword evidence="13" id="KW-0115">cAMP biosynthesis</keyword>
<dbReference type="InterPro" id="IPR029787">
    <property type="entry name" value="Nucleotide_cyclase"/>
</dbReference>
<evidence type="ECO:0000256" key="14">
    <source>
        <dbReference type="ARBA" id="ARBA00023136"/>
    </source>
</evidence>
<evidence type="ECO:0000259" key="22">
    <source>
        <dbReference type="PROSITE" id="PS50125"/>
    </source>
</evidence>
<dbReference type="SUPFAM" id="SSF53822">
    <property type="entry name" value="Periplasmic binding protein-like I"/>
    <property type="match status" value="2"/>
</dbReference>
<dbReference type="GO" id="GO:0046872">
    <property type="term" value="F:metal ion binding"/>
    <property type="evidence" value="ECO:0007669"/>
    <property type="project" value="UniProtKB-KW"/>
</dbReference>
<evidence type="ECO:0000256" key="9">
    <source>
        <dbReference type="ARBA" id="ARBA00022741"/>
    </source>
</evidence>
<evidence type="ECO:0000256" key="18">
    <source>
        <dbReference type="ARBA" id="ARBA00032597"/>
    </source>
</evidence>
<keyword evidence="12 20" id="KW-1133">Transmembrane helix</keyword>
<evidence type="ECO:0000313" key="24">
    <source>
        <dbReference type="Proteomes" id="UP000002316"/>
    </source>
</evidence>
<keyword evidence="11" id="KW-0460">Magnesium</keyword>
<feature type="transmembrane region" description="Helical" evidence="20">
    <location>
        <begin position="842"/>
        <end position="862"/>
    </location>
</feature>
<dbReference type="EC" id="4.6.1.1" evidence="6"/>
<evidence type="ECO:0000256" key="2">
    <source>
        <dbReference type="ARBA" id="ARBA00001946"/>
    </source>
</evidence>
<dbReference type="FunFam" id="3.30.70.1230:FF:000022">
    <property type="entry name" value="Receptor-type adenylate cyclase GRESAG 4, putative"/>
    <property type="match status" value="1"/>
</dbReference>
<dbReference type="InterPro" id="IPR057399">
    <property type="entry name" value="GRESAG4.1/3_peripasmic_1"/>
</dbReference>
<evidence type="ECO:0000256" key="11">
    <source>
        <dbReference type="ARBA" id="ARBA00022842"/>
    </source>
</evidence>
<dbReference type="PROSITE" id="PS50125">
    <property type="entry name" value="GUANYLATE_CYCLASE_2"/>
    <property type="match status" value="1"/>
</dbReference>
<dbReference type="Pfam" id="PF25495">
    <property type="entry name" value="Peripla_BP_A-cyclase_1"/>
    <property type="match status" value="1"/>
</dbReference>
<name>C9ZWU2_TRYB9</name>
<keyword evidence="21" id="KW-0732">Signal</keyword>
<dbReference type="PANTHER" id="PTHR43081">
    <property type="entry name" value="ADENYLATE CYCLASE, TERMINAL-DIFFERENTIATION SPECIFIC-RELATED"/>
    <property type="match status" value="1"/>
</dbReference>
<evidence type="ECO:0000256" key="16">
    <source>
        <dbReference type="ARBA" id="ARBA00023180"/>
    </source>
</evidence>